<name>A0ABW0KJ28_9BACT</name>
<dbReference type="InterPro" id="IPR018639">
    <property type="entry name" value="DUF2062"/>
</dbReference>
<dbReference type="EMBL" id="JBHSMQ010000001">
    <property type="protein sequence ID" value="MFC5453235.1"/>
    <property type="molecule type" value="Genomic_DNA"/>
</dbReference>
<protein>
    <submittedName>
        <fullName evidence="3">DUF2062 domain-containing protein</fullName>
    </submittedName>
</protein>
<sequence>MFALARGWFRRSVFKTIRFLKHPRKLRQSPARRWFARHFLDKRVWKPTQHTLSGGMAVGMFITLQLLPIQTPAAIILSAIFRVNIPIAIALCWVSNPVTVPFMAWVEYAIGKWVLALYTTVPTSPFPTHLPESMVDAWIVLKEHAPVMLVGGILLGAVVALVSYVTTWGCWEIGSRMEMAKKMREANAAA</sequence>
<keyword evidence="1" id="KW-0472">Membrane</keyword>
<accession>A0ABW0KJ28</accession>
<evidence type="ECO:0000313" key="4">
    <source>
        <dbReference type="Proteomes" id="UP001596052"/>
    </source>
</evidence>
<feature type="transmembrane region" description="Helical" evidence="1">
    <location>
        <begin position="147"/>
        <end position="174"/>
    </location>
</feature>
<feature type="domain" description="DUF2062" evidence="2">
    <location>
        <begin position="33"/>
        <end position="174"/>
    </location>
</feature>
<feature type="transmembrane region" description="Helical" evidence="1">
    <location>
        <begin position="106"/>
        <end position="127"/>
    </location>
</feature>
<gene>
    <name evidence="3" type="ORF">ACFQDI_00070</name>
</gene>
<keyword evidence="4" id="KW-1185">Reference proteome</keyword>
<dbReference type="RefSeq" id="WP_377162096.1">
    <property type="nucleotide sequence ID" value="NZ_JBHSMQ010000001.1"/>
</dbReference>
<evidence type="ECO:0000256" key="1">
    <source>
        <dbReference type="SAM" id="Phobius"/>
    </source>
</evidence>
<evidence type="ECO:0000313" key="3">
    <source>
        <dbReference type="EMBL" id="MFC5453235.1"/>
    </source>
</evidence>
<keyword evidence="1" id="KW-1133">Transmembrane helix</keyword>
<proteinExistence type="predicted"/>
<evidence type="ECO:0000259" key="2">
    <source>
        <dbReference type="Pfam" id="PF09835"/>
    </source>
</evidence>
<dbReference type="PANTHER" id="PTHR40547:SF1">
    <property type="entry name" value="SLL0298 PROTEIN"/>
    <property type="match status" value="1"/>
</dbReference>
<feature type="transmembrane region" description="Helical" evidence="1">
    <location>
        <begin position="50"/>
        <end position="67"/>
    </location>
</feature>
<comment type="caution">
    <text evidence="3">The sequence shown here is derived from an EMBL/GenBank/DDBJ whole genome shotgun (WGS) entry which is preliminary data.</text>
</comment>
<organism evidence="3 4">
    <name type="scientific">Prosthecobacter fluviatilis</name>
    <dbReference type="NCBI Taxonomy" id="445931"/>
    <lineage>
        <taxon>Bacteria</taxon>
        <taxon>Pseudomonadati</taxon>
        <taxon>Verrucomicrobiota</taxon>
        <taxon>Verrucomicrobiia</taxon>
        <taxon>Verrucomicrobiales</taxon>
        <taxon>Verrucomicrobiaceae</taxon>
        <taxon>Prosthecobacter</taxon>
    </lineage>
</organism>
<keyword evidence="1" id="KW-0812">Transmembrane</keyword>
<dbReference type="Proteomes" id="UP001596052">
    <property type="component" value="Unassembled WGS sequence"/>
</dbReference>
<dbReference type="Pfam" id="PF09835">
    <property type="entry name" value="DUF2062"/>
    <property type="match status" value="1"/>
</dbReference>
<reference evidence="4" key="1">
    <citation type="journal article" date="2019" name="Int. J. Syst. Evol. Microbiol.">
        <title>The Global Catalogue of Microorganisms (GCM) 10K type strain sequencing project: providing services to taxonomists for standard genome sequencing and annotation.</title>
        <authorList>
            <consortium name="The Broad Institute Genomics Platform"/>
            <consortium name="The Broad Institute Genome Sequencing Center for Infectious Disease"/>
            <person name="Wu L."/>
            <person name="Ma J."/>
        </authorList>
    </citation>
    <scope>NUCLEOTIDE SEQUENCE [LARGE SCALE GENOMIC DNA]</scope>
    <source>
        <strain evidence="4">CGMCC 4.1469</strain>
    </source>
</reference>
<feature type="transmembrane region" description="Helical" evidence="1">
    <location>
        <begin position="73"/>
        <end position="94"/>
    </location>
</feature>
<dbReference type="PANTHER" id="PTHR40547">
    <property type="entry name" value="SLL0298 PROTEIN"/>
    <property type="match status" value="1"/>
</dbReference>